<evidence type="ECO:0000313" key="2">
    <source>
        <dbReference type="Proteomes" id="UP000546257"/>
    </source>
</evidence>
<comment type="caution">
    <text evidence="1">The sequence shown here is derived from an EMBL/GenBank/DDBJ whole genome shotgun (WGS) entry which is preliminary data.</text>
</comment>
<protein>
    <submittedName>
        <fullName evidence="1">Uncharacterized protein</fullName>
    </submittedName>
</protein>
<name>A0A7J9SN92_9EURY</name>
<dbReference type="Proteomes" id="UP000546257">
    <property type="component" value="Unassembled WGS sequence"/>
</dbReference>
<dbReference type="RefSeq" id="WP_185192973.1">
    <property type="nucleotide sequence ID" value="NZ_JACKXD010000003.1"/>
</dbReference>
<accession>A0A7J9SN92</accession>
<sequence length="498" mass="54119">MTRFNQPSEGTDNWHAPLNENFNDLGIEVINEVPTWSDLPATGEVSKSTSGQWPVYRVGADNVFVRVTDSAQEIVGGLGSANRPVPEQHVEKLSVNDADISRWYNVKGNTLADVKQAIANHNYIKLDPEVVYSGDTTVTIDVSQPREVVVEAYGAEIDYTGTGRAIDVAPNSYSGGNDRITWNGGYITGPGSGVNGTAGIYLEDALHHSFSLSLIEGFEYGIQVRNVDSFCENNKFDVPVIKRVSSGIRLEGATFTGGDGTDSFKSLQFHSSISQANIGFDMRDARVTADAKLDFVTFMNPGVTGWRVDGSLRGAEVNVNFDSAGTDGGTGVDLVSLRRHPGDMICTFSGVSTEFNDPNDIPFVHQRAEIGDVVYDRGTKLYETTADSHFGSRQYQRTRYRFGTAGSRTDWIQFRDGDGTTHGYFSKTPANDLAVYLPNSGQRFEVFNSADGVLADAKFGNITANQGEVKLGKNGARVFLDEGEIKVEDETGSITTIT</sequence>
<reference evidence="1 2" key="1">
    <citation type="submission" date="2020-08" db="EMBL/GenBank/DDBJ databases">
        <authorList>
            <person name="Seo M.-J."/>
        </authorList>
    </citation>
    <scope>NUCLEOTIDE SEQUENCE [LARGE SCALE GENOMIC DNA]</scope>
    <source>
        <strain evidence="1 2">MBLA0160</strain>
    </source>
</reference>
<evidence type="ECO:0000313" key="1">
    <source>
        <dbReference type="EMBL" id="MBB6646611.1"/>
    </source>
</evidence>
<organism evidence="1 2">
    <name type="scientific">Halobellus ruber</name>
    <dbReference type="NCBI Taxonomy" id="2761102"/>
    <lineage>
        <taxon>Archaea</taxon>
        <taxon>Methanobacteriati</taxon>
        <taxon>Methanobacteriota</taxon>
        <taxon>Stenosarchaea group</taxon>
        <taxon>Halobacteria</taxon>
        <taxon>Halobacteriales</taxon>
        <taxon>Haloferacaceae</taxon>
        <taxon>Halobellus</taxon>
    </lineage>
</organism>
<dbReference type="EMBL" id="JACKXD010000003">
    <property type="protein sequence ID" value="MBB6646611.1"/>
    <property type="molecule type" value="Genomic_DNA"/>
</dbReference>
<proteinExistence type="predicted"/>
<gene>
    <name evidence="1" type="ORF">H5V44_09995</name>
</gene>
<dbReference type="AlphaFoldDB" id="A0A7J9SN92"/>
<keyword evidence="2" id="KW-1185">Reference proteome</keyword>